<dbReference type="InterPro" id="IPR002105">
    <property type="entry name" value="Dockerin_1_rpt"/>
</dbReference>
<dbReference type="GO" id="GO:0000272">
    <property type="term" value="P:polysaccharide catabolic process"/>
    <property type="evidence" value="ECO:0007669"/>
    <property type="project" value="InterPro"/>
</dbReference>
<dbReference type="InterPro" id="IPR023631">
    <property type="entry name" value="Amidase_dom"/>
</dbReference>
<dbReference type="PROSITE" id="PS00571">
    <property type="entry name" value="AMIDASES"/>
    <property type="match status" value="1"/>
</dbReference>
<dbReference type="Pfam" id="PF00404">
    <property type="entry name" value="Dockerin_1"/>
    <property type="match status" value="1"/>
</dbReference>
<protein>
    <submittedName>
        <fullName evidence="3">Amidase</fullName>
    </submittedName>
</protein>
<dbReference type="PANTHER" id="PTHR42678">
    <property type="entry name" value="AMIDASE"/>
    <property type="match status" value="1"/>
</dbReference>
<dbReference type="CDD" id="cd14254">
    <property type="entry name" value="Dockerin_II"/>
    <property type="match status" value="1"/>
</dbReference>
<dbReference type="InterPro" id="IPR036439">
    <property type="entry name" value="Dockerin_dom_sf"/>
</dbReference>
<gene>
    <name evidence="3" type="ORF">H7B90_27710</name>
</gene>
<reference evidence="3 4" key="1">
    <citation type="submission" date="2020-08" db="EMBL/GenBank/DDBJ databases">
        <title>Cohnella phylogeny.</title>
        <authorList>
            <person name="Dunlap C."/>
        </authorList>
    </citation>
    <scope>NUCLEOTIDE SEQUENCE [LARGE SCALE GENOMIC DNA]</scope>
    <source>
        <strain evidence="3 4">DSM 25239</strain>
    </source>
</reference>
<dbReference type="InterPro" id="IPR036928">
    <property type="entry name" value="AS_sf"/>
</dbReference>
<dbReference type="PROSITE" id="PS00448">
    <property type="entry name" value="CLOS_CELLULOSOME_RPT"/>
    <property type="match status" value="1"/>
</dbReference>
<dbReference type="GO" id="GO:0004553">
    <property type="term" value="F:hydrolase activity, hydrolyzing O-glycosyl compounds"/>
    <property type="evidence" value="ECO:0007669"/>
    <property type="project" value="InterPro"/>
</dbReference>
<feature type="region of interest" description="Disordered" evidence="1">
    <location>
        <begin position="664"/>
        <end position="684"/>
    </location>
</feature>
<dbReference type="Gene3D" id="1.10.1330.10">
    <property type="entry name" value="Dockerin domain"/>
    <property type="match status" value="1"/>
</dbReference>
<evidence type="ECO:0000313" key="3">
    <source>
        <dbReference type="EMBL" id="MBB6695188.1"/>
    </source>
</evidence>
<comment type="caution">
    <text evidence="3">The sequence shown here is derived from an EMBL/GenBank/DDBJ whole genome shotgun (WGS) entry which is preliminary data.</text>
</comment>
<dbReference type="PROSITE" id="PS00018">
    <property type="entry name" value="EF_HAND_1"/>
    <property type="match status" value="2"/>
</dbReference>
<dbReference type="SUPFAM" id="SSF49384">
    <property type="entry name" value="Carbohydrate-binding domain"/>
    <property type="match status" value="1"/>
</dbReference>
<organism evidence="3 4">
    <name type="scientific">Cohnella xylanilytica</name>
    <dbReference type="NCBI Taxonomy" id="557555"/>
    <lineage>
        <taxon>Bacteria</taxon>
        <taxon>Bacillati</taxon>
        <taxon>Bacillota</taxon>
        <taxon>Bacilli</taxon>
        <taxon>Bacillales</taxon>
        <taxon>Paenibacillaceae</taxon>
        <taxon>Cohnella</taxon>
    </lineage>
</organism>
<proteinExistence type="predicted"/>
<dbReference type="Gene3D" id="3.90.1300.10">
    <property type="entry name" value="Amidase signature (AS) domain"/>
    <property type="match status" value="1"/>
</dbReference>
<name>A0A841U833_9BACL</name>
<dbReference type="EMBL" id="JACJVR010000115">
    <property type="protein sequence ID" value="MBB6695188.1"/>
    <property type="molecule type" value="Genomic_DNA"/>
</dbReference>
<keyword evidence="4" id="KW-1185">Reference proteome</keyword>
<dbReference type="AlphaFoldDB" id="A0A841U833"/>
<evidence type="ECO:0000256" key="1">
    <source>
        <dbReference type="SAM" id="MobiDB-lite"/>
    </source>
</evidence>
<accession>A0A841U833</accession>
<dbReference type="InterPro" id="IPR020556">
    <property type="entry name" value="Amidase_CS"/>
</dbReference>
<dbReference type="RefSeq" id="WP_185139156.1">
    <property type="nucleotide sequence ID" value="NZ_JACJVR010000115.1"/>
</dbReference>
<evidence type="ECO:0000259" key="2">
    <source>
        <dbReference type="Pfam" id="PF01425"/>
    </source>
</evidence>
<dbReference type="InterPro" id="IPR018247">
    <property type="entry name" value="EF_Hand_1_Ca_BS"/>
</dbReference>
<dbReference type="GO" id="GO:0030246">
    <property type="term" value="F:carbohydrate binding"/>
    <property type="evidence" value="ECO:0007669"/>
    <property type="project" value="InterPro"/>
</dbReference>
<evidence type="ECO:0000313" key="4">
    <source>
        <dbReference type="Proteomes" id="UP000553776"/>
    </source>
</evidence>
<sequence length="684" mass="71260">MSVKLSGPDSARIGESFDVGLSLGGPSEGATAGKFVIEYSQLQFEFVSAQSAGSGVQVLAENDEPGQVTIVATAEGGFKDGKTVLTLTFKALAETDLSGISASAELGAADGSVQQGRESFAIQVASGIAGDLNNNRAIDVGDLAVLIKYFGVDSTSADWSKVAAGDFDKSGAIDLADLAALGKIVLYDNGQQFELLEADIMGMQNAMEAGKLTSVELVQMYLDRIAAYDQQGPAIKSIISVNQEALKTAAALDAERKEKGPRGLLHGIPIIVKDNYDTLGMPTSAGCTCLKDNYTVSDSYMVKKLKDAGAIILAKANLSEFAINTDTNSSLGGQTKNPYDLTKNPGGSSGGTGAALAANFGAAGLGTDTGGSIRIPSSYNSIVGIRPTIGLTSRDGIIPLALSQDVGGPMARTVADAAIMLDAISGYDPNDIATAGSVGKIPVSYTKYLDKNGLDGARIGVITDASITGSNAEVKGLLAKAVEDMKAQGATVVEVSIPNVSKILSYSSLSAYEFKFNLNEYLANTRMVDPNVVRYHTLGDIVNSGTDFLQSLKNTLTTRNGIETLETQEYKDILLYRTKLTQQSLLQVMADNKLDALLYPSTSGPTGSSSGSANRLSPFSGFPAISVPAGFVSAGTPIGIELLGRPYEEGTLIKLAYSYEQATHNRKAPESVPELAAAEPAPQP</sequence>
<dbReference type="PANTHER" id="PTHR42678:SF34">
    <property type="entry name" value="OS04G0183300 PROTEIN"/>
    <property type="match status" value="1"/>
</dbReference>
<dbReference type="SUPFAM" id="SSF75304">
    <property type="entry name" value="Amidase signature (AS) enzymes"/>
    <property type="match status" value="1"/>
</dbReference>
<dbReference type="SUPFAM" id="SSF63446">
    <property type="entry name" value="Type I dockerin domain"/>
    <property type="match status" value="1"/>
</dbReference>
<dbReference type="Proteomes" id="UP000553776">
    <property type="component" value="Unassembled WGS sequence"/>
</dbReference>
<dbReference type="InterPro" id="IPR008965">
    <property type="entry name" value="CBM2/CBM3_carb-bd_dom_sf"/>
</dbReference>
<dbReference type="Gene3D" id="2.60.40.680">
    <property type="match status" value="1"/>
</dbReference>
<dbReference type="Pfam" id="PF01425">
    <property type="entry name" value="Amidase"/>
    <property type="match status" value="1"/>
</dbReference>
<feature type="compositionally biased region" description="Low complexity" evidence="1">
    <location>
        <begin position="670"/>
        <end position="684"/>
    </location>
</feature>
<feature type="domain" description="Amidase" evidence="2">
    <location>
        <begin position="216"/>
        <end position="652"/>
    </location>
</feature>